<feature type="chain" id="PRO_5040849378" evidence="2">
    <location>
        <begin position="20"/>
        <end position="294"/>
    </location>
</feature>
<dbReference type="Proteomes" id="UP001139462">
    <property type="component" value="Unassembled WGS sequence"/>
</dbReference>
<evidence type="ECO:0000313" key="5">
    <source>
        <dbReference type="Proteomes" id="UP001139462"/>
    </source>
</evidence>
<protein>
    <submittedName>
        <fullName evidence="4">T9SS type A sorting domain-containing protein</fullName>
    </submittedName>
</protein>
<feature type="signal peptide" evidence="2">
    <location>
        <begin position="1"/>
        <end position="19"/>
    </location>
</feature>
<feature type="domain" description="Secretion system C-terminal sorting" evidence="3">
    <location>
        <begin position="233"/>
        <end position="286"/>
    </location>
</feature>
<evidence type="ECO:0000259" key="3">
    <source>
        <dbReference type="Pfam" id="PF18962"/>
    </source>
</evidence>
<evidence type="ECO:0000256" key="2">
    <source>
        <dbReference type="SAM" id="SignalP"/>
    </source>
</evidence>
<keyword evidence="1 2" id="KW-0732">Signal</keyword>
<accession>A0A9X1U5A6</accession>
<dbReference type="EMBL" id="JAIRBB010000002">
    <property type="protein sequence ID" value="MCG2430378.1"/>
    <property type="molecule type" value="Genomic_DNA"/>
</dbReference>
<dbReference type="AlphaFoldDB" id="A0A9X1U5A6"/>
<name>A0A9X1U5A6_9FLAO</name>
<dbReference type="InterPro" id="IPR026444">
    <property type="entry name" value="Secre_tail"/>
</dbReference>
<dbReference type="NCBIfam" id="TIGR04183">
    <property type="entry name" value="Por_Secre_tail"/>
    <property type="match status" value="1"/>
</dbReference>
<organism evidence="4 5">
    <name type="scientific">Aequorivita xiaoshiensis</name>
    <dbReference type="NCBI Taxonomy" id="2874476"/>
    <lineage>
        <taxon>Bacteria</taxon>
        <taxon>Pseudomonadati</taxon>
        <taxon>Bacteroidota</taxon>
        <taxon>Flavobacteriia</taxon>
        <taxon>Flavobacteriales</taxon>
        <taxon>Flavobacteriaceae</taxon>
        <taxon>Aequorivita</taxon>
    </lineage>
</organism>
<proteinExistence type="predicted"/>
<reference evidence="4" key="1">
    <citation type="submission" date="2021-09" db="EMBL/GenBank/DDBJ databases">
        <title>Genome of Aequorivita sp. strain F64183.</title>
        <authorList>
            <person name="Wang Y."/>
        </authorList>
    </citation>
    <scope>NUCLEOTIDE SEQUENCE</scope>
    <source>
        <strain evidence="4">F64183</strain>
    </source>
</reference>
<dbReference type="Pfam" id="PF18962">
    <property type="entry name" value="Por_Secre_tail"/>
    <property type="match status" value="1"/>
</dbReference>
<dbReference type="RefSeq" id="WP_237607077.1">
    <property type="nucleotide sequence ID" value="NZ_JAIRBB010000002.1"/>
</dbReference>
<keyword evidence="5" id="KW-1185">Reference proteome</keyword>
<comment type="caution">
    <text evidence="4">The sequence shown here is derived from an EMBL/GenBank/DDBJ whole genome shotgun (WGS) entry which is preliminary data.</text>
</comment>
<evidence type="ECO:0000256" key="1">
    <source>
        <dbReference type="ARBA" id="ARBA00022729"/>
    </source>
</evidence>
<sequence>MKSKLSILVFLILNSSVFAQSYKPLLDNINEWHFTTCFSGCLTDAYYTDGDTIVNGKNYKILDGYHYISRTFLLREDIATQKVYIKLATSEPTDEYLLYDFSLNEGDVFDMKNPVTPFPRDGGLFVVDSIIAKPLQDGNSYKHYYFSPAPGNTTSNNNAIWVEGVGSLSLINAPGGNPNINEVGELSCFFKDTEVFYANLDSIQDCIPIHLGVTKNYLEEVSVTKQFNNNTCILSNTQNVKSVKVFDLSGKLLTNINNNGNGSITVDLSAYQNGLYILLATGSGDSKKSFKVLK</sequence>
<gene>
    <name evidence="4" type="ORF">K8344_04545</name>
</gene>
<evidence type="ECO:0000313" key="4">
    <source>
        <dbReference type="EMBL" id="MCG2430378.1"/>
    </source>
</evidence>